<sequence length="234" mass="26809">MIVRLYKVYCWPYRGSIWSYNDIILLLLTLRSPLAALLAYEKNWLDRVNATVRRSMQQVYIDVEAMADDISILENFEQEHSKDDFARLQHLTKLLVGAQVMAQKITSDFERYEKAVGEAGDKVPTYLSSAPKGKRLEALKTMKDRAESTQARLDEYETWLREKEDVIQQRLDNRISADSNPDEFDNWCSHVAAMDELIGTVKRILAKGEAPNGSSAVEEKRPVGSLAHRIKCLQ</sequence>
<reference evidence="1 2" key="1">
    <citation type="submission" date="2018-11" db="EMBL/GenBank/DDBJ databases">
        <authorList>
            <consortium name="Pathogen Informatics"/>
        </authorList>
    </citation>
    <scope>NUCLEOTIDE SEQUENCE [LARGE SCALE GENOMIC DNA]</scope>
</reference>
<dbReference type="EMBL" id="UYRU01072269">
    <property type="protein sequence ID" value="VDN22045.1"/>
    <property type="molecule type" value="Genomic_DNA"/>
</dbReference>
<accession>A0A3P7LYF5</accession>
<organism evidence="1 2">
    <name type="scientific">Dibothriocephalus latus</name>
    <name type="common">Fish tapeworm</name>
    <name type="synonym">Diphyllobothrium latum</name>
    <dbReference type="NCBI Taxonomy" id="60516"/>
    <lineage>
        <taxon>Eukaryota</taxon>
        <taxon>Metazoa</taxon>
        <taxon>Spiralia</taxon>
        <taxon>Lophotrochozoa</taxon>
        <taxon>Platyhelminthes</taxon>
        <taxon>Cestoda</taxon>
        <taxon>Eucestoda</taxon>
        <taxon>Diphyllobothriidea</taxon>
        <taxon>Diphyllobothriidae</taxon>
        <taxon>Dibothriocephalus</taxon>
    </lineage>
</organism>
<keyword evidence="2" id="KW-1185">Reference proteome</keyword>
<dbReference type="Proteomes" id="UP000281553">
    <property type="component" value="Unassembled WGS sequence"/>
</dbReference>
<dbReference type="OrthoDB" id="6275952at2759"/>
<name>A0A3P7LYF5_DIBLA</name>
<dbReference type="AlphaFoldDB" id="A0A3P7LYF5"/>
<feature type="non-terminal residue" evidence="1">
    <location>
        <position position="234"/>
    </location>
</feature>
<protein>
    <submittedName>
        <fullName evidence="1">Uncharacterized protein</fullName>
    </submittedName>
</protein>
<gene>
    <name evidence="1" type="ORF">DILT_LOCUS13962</name>
</gene>
<evidence type="ECO:0000313" key="2">
    <source>
        <dbReference type="Proteomes" id="UP000281553"/>
    </source>
</evidence>
<evidence type="ECO:0000313" key="1">
    <source>
        <dbReference type="EMBL" id="VDN22045.1"/>
    </source>
</evidence>
<proteinExistence type="predicted"/>